<reference evidence="1" key="1">
    <citation type="submission" date="2021-03" db="EMBL/GenBank/DDBJ databases">
        <title>Genomic Encyclopedia of Type Strains, Phase IV (KMG-IV): sequencing the most valuable type-strain genomes for metagenomic binning, comparative biology and taxonomic classification.</title>
        <authorList>
            <person name="Goeker M."/>
        </authorList>
    </citation>
    <scope>NUCLEOTIDE SEQUENCE</scope>
    <source>
        <strain evidence="1">DSM 15523</strain>
        <strain evidence="2 4">DSM 16476</strain>
    </source>
</reference>
<evidence type="ECO:0000313" key="1">
    <source>
        <dbReference type="EMBL" id="MBP1838842.1"/>
    </source>
</evidence>
<sequence>MKNLIKILILLFALNSYSQKEKYLLFNKNKDSIVTFNSGKTIYYYIDKDRFLITGSQNDFNIEIDTISLEEINKIKFYSPEELSKEGHNIIESMKTKSLKTGKLKIISTYNELFKPIYVIEELTSSRFKRTRVWWDDISGCLN</sequence>
<proteinExistence type="predicted"/>
<dbReference type="Proteomes" id="UP001231587">
    <property type="component" value="Unassembled WGS sequence"/>
</dbReference>
<evidence type="ECO:0000313" key="2">
    <source>
        <dbReference type="EMBL" id="MDQ0333619.1"/>
    </source>
</evidence>
<evidence type="ECO:0000313" key="4">
    <source>
        <dbReference type="Proteomes" id="UP001231587"/>
    </source>
</evidence>
<organism evidence="1 3">
    <name type="scientific">Formosa algae</name>
    <dbReference type="NCBI Taxonomy" id="225843"/>
    <lineage>
        <taxon>Bacteria</taxon>
        <taxon>Pseudomonadati</taxon>
        <taxon>Bacteroidota</taxon>
        <taxon>Flavobacteriia</taxon>
        <taxon>Flavobacteriales</taxon>
        <taxon>Flavobacteriaceae</taxon>
        <taxon>Formosa</taxon>
    </lineage>
</organism>
<dbReference type="EMBL" id="JAUSUU010000001">
    <property type="protein sequence ID" value="MDQ0333619.1"/>
    <property type="molecule type" value="Genomic_DNA"/>
</dbReference>
<dbReference type="OrthoDB" id="9973169at2"/>
<gene>
    <name evidence="1" type="ORF">J2Z56_000748</name>
    <name evidence="2" type="ORF">J2Z57_000041</name>
</gene>
<keyword evidence="4" id="KW-1185">Reference proteome</keyword>
<evidence type="ECO:0000313" key="3">
    <source>
        <dbReference type="Proteomes" id="UP001138672"/>
    </source>
</evidence>
<dbReference type="RefSeq" id="WP_157486379.1">
    <property type="nucleotide sequence ID" value="NZ_JAGGJQ010000002.1"/>
</dbReference>
<name>A0A9X0YKD1_9FLAO</name>
<dbReference type="EMBL" id="JAGGJQ010000002">
    <property type="protein sequence ID" value="MBP1838842.1"/>
    <property type="molecule type" value="Genomic_DNA"/>
</dbReference>
<accession>A0A9X0YKD1</accession>
<comment type="caution">
    <text evidence="1">The sequence shown here is derived from an EMBL/GenBank/DDBJ whole genome shotgun (WGS) entry which is preliminary data.</text>
</comment>
<dbReference type="Proteomes" id="UP001138672">
    <property type="component" value="Unassembled WGS sequence"/>
</dbReference>
<protein>
    <submittedName>
        <fullName evidence="1">Uncharacterized protein</fullName>
    </submittedName>
</protein>
<dbReference type="AlphaFoldDB" id="A0A9X0YKD1"/>